<accession>A0ABP6I8J8</accession>
<organism evidence="1 2">
    <name type="scientific">Streptosporangium fragile</name>
    <dbReference type="NCBI Taxonomy" id="46186"/>
    <lineage>
        <taxon>Bacteria</taxon>
        <taxon>Bacillati</taxon>
        <taxon>Actinomycetota</taxon>
        <taxon>Actinomycetes</taxon>
        <taxon>Streptosporangiales</taxon>
        <taxon>Streptosporangiaceae</taxon>
        <taxon>Streptosporangium</taxon>
    </lineage>
</organism>
<evidence type="ECO:0000313" key="2">
    <source>
        <dbReference type="Proteomes" id="UP001500831"/>
    </source>
</evidence>
<gene>
    <name evidence="1" type="ORF">GCM10010517_05070</name>
</gene>
<name>A0ABP6I8J8_9ACTN</name>
<dbReference type="RefSeq" id="WP_344967348.1">
    <property type="nucleotide sequence ID" value="NZ_BAAAVI010000002.1"/>
</dbReference>
<dbReference type="EMBL" id="BAAAVI010000002">
    <property type="protein sequence ID" value="GAA2847913.1"/>
    <property type="molecule type" value="Genomic_DNA"/>
</dbReference>
<sequence length="120" mass="12965">MTDINALLAQRAELDRLIEELQSGDLKERENTLGAILTAVAEWATAHGHEALRRDLKNWEYVTFAGIEVGVGHDGGDRWGLPQTSVTVMDSVSGTDVEFGTTPPPVQAVLGLLEGLLANR</sequence>
<protein>
    <recommendedName>
        <fullName evidence="3">DUF3806 domain-containing protein</fullName>
    </recommendedName>
</protein>
<evidence type="ECO:0008006" key="3">
    <source>
        <dbReference type="Google" id="ProtNLM"/>
    </source>
</evidence>
<comment type="caution">
    <text evidence="1">The sequence shown here is derived from an EMBL/GenBank/DDBJ whole genome shotgun (WGS) entry which is preliminary data.</text>
</comment>
<proteinExistence type="predicted"/>
<keyword evidence="2" id="KW-1185">Reference proteome</keyword>
<dbReference type="Proteomes" id="UP001500831">
    <property type="component" value="Unassembled WGS sequence"/>
</dbReference>
<evidence type="ECO:0000313" key="1">
    <source>
        <dbReference type="EMBL" id="GAA2847913.1"/>
    </source>
</evidence>
<reference evidence="2" key="1">
    <citation type="journal article" date="2019" name="Int. J. Syst. Evol. Microbiol.">
        <title>The Global Catalogue of Microorganisms (GCM) 10K type strain sequencing project: providing services to taxonomists for standard genome sequencing and annotation.</title>
        <authorList>
            <consortium name="The Broad Institute Genomics Platform"/>
            <consortium name="The Broad Institute Genome Sequencing Center for Infectious Disease"/>
            <person name="Wu L."/>
            <person name="Ma J."/>
        </authorList>
    </citation>
    <scope>NUCLEOTIDE SEQUENCE [LARGE SCALE GENOMIC DNA]</scope>
    <source>
        <strain evidence="2">JCM 6242</strain>
    </source>
</reference>